<dbReference type="EMBL" id="DSTX01000011">
    <property type="protein sequence ID" value="HFK20967.1"/>
    <property type="molecule type" value="Genomic_DNA"/>
</dbReference>
<dbReference type="InterPro" id="IPR019216">
    <property type="entry name" value="DUF2116_treble_clef"/>
</dbReference>
<evidence type="ECO:0000256" key="1">
    <source>
        <dbReference type="SAM" id="Phobius"/>
    </source>
</evidence>
<reference evidence="2" key="1">
    <citation type="journal article" date="2020" name="mSystems">
        <title>Genome- and Community-Level Interaction Insights into Carbon Utilization and Element Cycling Functions of Hydrothermarchaeota in Hydrothermal Sediment.</title>
        <authorList>
            <person name="Zhou Z."/>
            <person name="Liu Y."/>
            <person name="Xu W."/>
            <person name="Pan J."/>
            <person name="Luo Z.H."/>
            <person name="Li M."/>
        </authorList>
    </citation>
    <scope>NUCLEOTIDE SEQUENCE [LARGE SCALE GENOMIC DNA]</scope>
    <source>
        <strain evidence="2">SpSt-468</strain>
    </source>
</reference>
<sequence length="73" mass="8431">MSKKFEEKWGPHSHCVICGIATPEGEKLCSEICKAKYKEEEEKYKKQQKFSYLFIGIMGAVVVIMFLLSYVYG</sequence>
<name>A0A7C3FB93_9CREN</name>
<keyword evidence="1" id="KW-1133">Transmembrane helix</keyword>
<comment type="caution">
    <text evidence="2">The sequence shown here is derived from an EMBL/GenBank/DDBJ whole genome shotgun (WGS) entry which is preliminary data.</text>
</comment>
<proteinExistence type="predicted"/>
<feature type="transmembrane region" description="Helical" evidence="1">
    <location>
        <begin position="52"/>
        <end position="72"/>
    </location>
</feature>
<dbReference type="AlphaFoldDB" id="A0A7C3FB93"/>
<keyword evidence="1" id="KW-0472">Membrane</keyword>
<accession>A0A7C3FB93</accession>
<gene>
    <name evidence="2" type="ORF">ENS19_06795</name>
</gene>
<organism evidence="2">
    <name type="scientific">Candidatus Methanomethylicus mesodigestus</name>
    <dbReference type="NCBI Taxonomy" id="1867258"/>
    <lineage>
        <taxon>Archaea</taxon>
        <taxon>Thermoproteota</taxon>
        <taxon>Methanosuratincolia</taxon>
        <taxon>Candidatus Methanomethylicales</taxon>
        <taxon>Candidatus Methanomethylicaceae</taxon>
        <taxon>Candidatus Methanomethylicus</taxon>
    </lineage>
</organism>
<keyword evidence="1" id="KW-0812">Transmembrane</keyword>
<protein>
    <submittedName>
        <fullName evidence="2">DUF2116 family Zn-ribbon domain-containing protein</fullName>
    </submittedName>
</protein>
<evidence type="ECO:0000313" key="2">
    <source>
        <dbReference type="EMBL" id="HFK20967.1"/>
    </source>
</evidence>
<dbReference type="Pfam" id="PF09889">
    <property type="entry name" value="DUF2116"/>
    <property type="match status" value="1"/>
</dbReference>